<dbReference type="InterPro" id="IPR013121">
    <property type="entry name" value="Fe_red_NAD-bd_6"/>
</dbReference>
<dbReference type="PANTHER" id="PTHR11972:SF193">
    <property type="entry name" value="FAD-BINDING FR-TYPE DOMAIN-CONTAINING PROTEIN"/>
    <property type="match status" value="1"/>
</dbReference>
<dbReference type="GeneID" id="7442461"/>
<dbReference type="CDD" id="cd06186">
    <property type="entry name" value="NOX_Duox_like_FAD_NADP"/>
    <property type="match status" value="1"/>
</dbReference>
<dbReference type="KEGG" id="tps:THAPSDRAFT_261641"/>
<dbReference type="GO" id="GO:0005886">
    <property type="term" value="C:plasma membrane"/>
    <property type="evidence" value="ECO:0000318"/>
    <property type="project" value="GO_Central"/>
</dbReference>
<dbReference type="PRINTS" id="PR00406">
    <property type="entry name" value="CYTB5RDTASE"/>
</dbReference>
<evidence type="ECO:0000256" key="4">
    <source>
        <dbReference type="ARBA" id="ARBA00023002"/>
    </source>
</evidence>
<sequence>GSLSAGNTLFLVITATRNSVLTWIVGITFDQVLVYHRFIGRLTIALSLIHSIFYIDHIIERTSDQVTITGLAALGCGIIIALSSVNYFRRKFFNVFFWSHYSFLGFIVGMYLHAPGARPFILSSIVCYGGDKVGQYVFVNFPELSLNEWHPFSVASASNDPHIDLYIRALGDHTKKIVEYSEKCAAENKPALIRSDGPYGDLSFNYRRYGSLVLVGGGIGITPLISILKDIYSDSGAARKNKPSHCIRQVCLVWVMPRASEASLFLDLLNQFHENSLSDPLLPSLKLSIHITRDDGFVTGQQVSYSRPDFDAVMNDCIENRAEGSRSILCYACGPERMVHQLWDASTKKNTKHLRCDFYHETFEF</sequence>
<dbReference type="Proteomes" id="UP000001449">
    <property type="component" value="Chromosome 3"/>
</dbReference>
<evidence type="ECO:0000259" key="7">
    <source>
        <dbReference type="PROSITE" id="PS51384"/>
    </source>
</evidence>
<reference evidence="8 9" key="2">
    <citation type="journal article" date="2008" name="Nature">
        <title>The Phaeodactylum genome reveals the evolutionary history of diatom genomes.</title>
        <authorList>
            <person name="Bowler C."/>
            <person name="Allen A.E."/>
            <person name="Badger J.H."/>
            <person name="Grimwood J."/>
            <person name="Jabbari K."/>
            <person name="Kuo A."/>
            <person name="Maheswari U."/>
            <person name="Martens C."/>
            <person name="Maumus F."/>
            <person name="Otillar R.P."/>
            <person name="Rayko E."/>
            <person name="Salamov A."/>
            <person name="Vandepoele K."/>
            <person name="Beszteri B."/>
            <person name="Gruber A."/>
            <person name="Heijde M."/>
            <person name="Katinka M."/>
            <person name="Mock T."/>
            <person name="Valentin K."/>
            <person name="Verret F."/>
            <person name="Berges J.A."/>
            <person name="Brownlee C."/>
            <person name="Cadoret J.P."/>
            <person name="Chiovitti A."/>
            <person name="Choi C.J."/>
            <person name="Coesel S."/>
            <person name="De Martino A."/>
            <person name="Detter J.C."/>
            <person name="Durkin C."/>
            <person name="Falciatore A."/>
            <person name="Fournet J."/>
            <person name="Haruta M."/>
            <person name="Huysman M.J."/>
            <person name="Jenkins B.D."/>
            <person name="Jiroutova K."/>
            <person name="Jorgensen R.E."/>
            <person name="Joubert Y."/>
            <person name="Kaplan A."/>
            <person name="Kroger N."/>
            <person name="Kroth P.G."/>
            <person name="La Roche J."/>
            <person name="Lindquist E."/>
            <person name="Lommer M."/>
            <person name="Martin-Jezequel V."/>
            <person name="Lopez P.J."/>
            <person name="Lucas S."/>
            <person name="Mangogna M."/>
            <person name="McGinnis K."/>
            <person name="Medlin L.K."/>
            <person name="Montsant A."/>
            <person name="Oudot-Le Secq M.P."/>
            <person name="Napoli C."/>
            <person name="Obornik M."/>
            <person name="Parker M.S."/>
            <person name="Petit J.L."/>
            <person name="Porcel B.M."/>
            <person name="Poulsen N."/>
            <person name="Robison M."/>
            <person name="Rychlewski L."/>
            <person name="Rynearson T.A."/>
            <person name="Schmutz J."/>
            <person name="Shapiro H."/>
            <person name="Siaut M."/>
            <person name="Stanley M."/>
            <person name="Sussman M.R."/>
            <person name="Taylor A.R."/>
            <person name="Vardi A."/>
            <person name="von Dassow P."/>
            <person name="Vyverman W."/>
            <person name="Willis A."/>
            <person name="Wyrwicz L.S."/>
            <person name="Rokhsar D.S."/>
            <person name="Weissenbach J."/>
            <person name="Armbrust E.V."/>
            <person name="Green B.R."/>
            <person name="Van de Peer Y."/>
            <person name="Grigoriev I.V."/>
        </authorList>
    </citation>
    <scope>NUCLEOTIDE SEQUENCE [LARGE SCALE GENOMIC DNA]</scope>
    <source>
        <strain evidence="8 9">CCMP1335</strain>
    </source>
</reference>
<dbReference type="Pfam" id="PF08022">
    <property type="entry name" value="FAD_binding_8"/>
    <property type="match status" value="1"/>
</dbReference>
<dbReference type="SUPFAM" id="SSF63380">
    <property type="entry name" value="Riboflavin synthase domain-like"/>
    <property type="match status" value="1"/>
</dbReference>
<feature type="transmembrane region" description="Helical" evidence="6">
    <location>
        <begin position="6"/>
        <end position="26"/>
    </location>
</feature>
<organism evidence="8 9">
    <name type="scientific">Thalassiosira pseudonana</name>
    <name type="common">Marine diatom</name>
    <name type="synonym">Cyclotella nana</name>
    <dbReference type="NCBI Taxonomy" id="35128"/>
    <lineage>
        <taxon>Eukaryota</taxon>
        <taxon>Sar</taxon>
        <taxon>Stramenopiles</taxon>
        <taxon>Ochrophyta</taxon>
        <taxon>Bacillariophyta</taxon>
        <taxon>Coscinodiscophyceae</taxon>
        <taxon>Thalassiosirophycidae</taxon>
        <taxon>Thalassiosirales</taxon>
        <taxon>Thalassiosiraceae</taxon>
        <taxon>Thalassiosira</taxon>
    </lineage>
</organism>
<evidence type="ECO:0000256" key="5">
    <source>
        <dbReference type="ARBA" id="ARBA00023136"/>
    </source>
</evidence>
<evidence type="ECO:0000256" key="6">
    <source>
        <dbReference type="SAM" id="Phobius"/>
    </source>
</evidence>
<feature type="transmembrane region" description="Helical" evidence="6">
    <location>
        <begin position="38"/>
        <end position="55"/>
    </location>
</feature>
<evidence type="ECO:0000256" key="1">
    <source>
        <dbReference type="ARBA" id="ARBA00004141"/>
    </source>
</evidence>
<dbReference type="GO" id="GO:0016491">
    <property type="term" value="F:oxidoreductase activity"/>
    <property type="evidence" value="ECO:0007669"/>
    <property type="project" value="UniProtKB-KW"/>
</dbReference>
<dbReference type="Gene3D" id="3.40.50.80">
    <property type="entry name" value="Nucleotide-binding domain of ferredoxin-NADP reductase (FNR) module"/>
    <property type="match status" value="1"/>
</dbReference>
<dbReference type="SFLD" id="SFLDS00052">
    <property type="entry name" value="Ferric_Reductase_Domain"/>
    <property type="match status" value="1"/>
</dbReference>
<evidence type="ECO:0000313" key="8">
    <source>
        <dbReference type="EMBL" id="EED93603.1"/>
    </source>
</evidence>
<keyword evidence="4" id="KW-0560">Oxidoreductase</keyword>
<keyword evidence="5 6" id="KW-0472">Membrane</keyword>
<dbReference type="eggNOG" id="KOG0039">
    <property type="taxonomic scope" value="Eukaryota"/>
</dbReference>
<dbReference type="FunFam" id="3.40.50.80:FF:000142">
    <property type="entry name" value="Ferric reductase-like protein"/>
    <property type="match status" value="1"/>
</dbReference>
<evidence type="ECO:0000256" key="3">
    <source>
        <dbReference type="ARBA" id="ARBA00022989"/>
    </source>
</evidence>
<accession>B8BWW5</accession>
<comment type="subcellular location">
    <subcellularLocation>
        <location evidence="1">Membrane</location>
        <topology evidence="1">Multi-pass membrane protein</topology>
    </subcellularLocation>
</comment>
<dbReference type="EMBL" id="CM000640">
    <property type="protein sequence ID" value="EED93603.1"/>
    <property type="molecule type" value="Genomic_DNA"/>
</dbReference>
<dbReference type="OMA" id="DVHTECF"/>
<evidence type="ECO:0000256" key="2">
    <source>
        <dbReference type="ARBA" id="ARBA00022692"/>
    </source>
</evidence>
<dbReference type="Gene3D" id="2.40.30.10">
    <property type="entry name" value="Translation factors"/>
    <property type="match status" value="1"/>
</dbReference>
<feature type="domain" description="FAD-binding FR-type" evidence="7">
    <location>
        <begin position="85"/>
        <end position="205"/>
    </location>
</feature>
<gene>
    <name evidence="8" type="ORF">THAPSDRAFT_261641</name>
</gene>
<dbReference type="PANTHER" id="PTHR11972">
    <property type="entry name" value="NADPH OXIDASE"/>
    <property type="match status" value="1"/>
</dbReference>
<name>B8BWW5_THAPS</name>
<feature type="non-terminal residue" evidence="8">
    <location>
        <position position="1"/>
    </location>
</feature>
<feature type="transmembrane region" description="Helical" evidence="6">
    <location>
        <begin position="67"/>
        <end position="88"/>
    </location>
</feature>
<reference evidence="8 9" key="1">
    <citation type="journal article" date="2004" name="Science">
        <title>The genome of the diatom Thalassiosira pseudonana: ecology, evolution, and metabolism.</title>
        <authorList>
            <person name="Armbrust E.V."/>
            <person name="Berges J.A."/>
            <person name="Bowler C."/>
            <person name="Green B.R."/>
            <person name="Martinez D."/>
            <person name="Putnam N.H."/>
            <person name="Zhou S."/>
            <person name="Allen A.E."/>
            <person name="Apt K.E."/>
            <person name="Bechner M."/>
            <person name="Brzezinski M.A."/>
            <person name="Chaal B.K."/>
            <person name="Chiovitti A."/>
            <person name="Davis A.K."/>
            <person name="Demarest M.S."/>
            <person name="Detter J.C."/>
            <person name="Glavina T."/>
            <person name="Goodstein D."/>
            <person name="Hadi M.Z."/>
            <person name="Hellsten U."/>
            <person name="Hildebrand M."/>
            <person name="Jenkins B.D."/>
            <person name="Jurka J."/>
            <person name="Kapitonov V.V."/>
            <person name="Kroger N."/>
            <person name="Lau W.W."/>
            <person name="Lane T.W."/>
            <person name="Larimer F.W."/>
            <person name="Lippmeier J.C."/>
            <person name="Lucas S."/>
            <person name="Medina M."/>
            <person name="Montsant A."/>
            <person name="Obornik M."/>
            <person name="Parker M.S."/>
            <person name="Palenik B."/>
            <person name="Pazour G.J."/>
            <person name="Richardson P.M."/>
            <person name="Rynearson T.A."/>
            <person name="Saito M.A."/>
            <person name="Schwartz D.C."/>
            <person name="Thamatrakoln K."/>
            <person name="Valentin K."/>
            <person name="Vardi A."/>
            <person name="Wilkerson F.P."/>
            <person name="Rokhsar D.S."/>
        </authorList>
    </citation>
    <scope>NUCLEOTIDE SEQUENCE [LARGE SCALE GENOMIC DNA]</scope>
    <source>
        <strain evidence="8 9">CCMP1335</strain>
    </source>
</reference>
<protein>
    <submittedName>
        <fullName evidence="8">Ferric reductase-like protein</fullName>
    </submittedName>
</protein>
<keyword evidence="9" id="KW-1185">Reference proteome</keyword>
<dbReference type="InterPro" id="IPR017927">
    <property type="entry name" value="FAD-bd_FR_type"/>
</dbReference>
<dbReference type="InParanoid" id="B8BWW5"/>
<dbReference type="InterPro" id="IPR050369">
    <property type="entry name" value="RBOH/FRE"/>
</dbReference>
<dbReference type="Pfam" id="PF01794">
    <property type="entry name" value="Ferric_reduct"/>
    <property type="match status" value="1"/>
</dbReference>
<dbReference type="InterPro" id="IPR013130">
    <property type="entry name" value="Fe3_Rdtase_TM_dom"/>
</dbReference>
<keyword evidence="3 6" id="KW-1133">Transmembrane helix</keyword>
<proteinExistence type="predicted"/>
<dbReference type="STRING" id="35128.B8BWW5"/>
<keyword evidence="2 6" id="KW-0812">Transmembrane</keyword>
<evidence type="ECO:0000313" key="9">
    <source>
        <dbReference type="Proteomes" id="UP000001449"/>
    </source>
</evidence>
<dbReference type="InterPro" id="IPR017938">
    <property type="entry name" value="Riboflavin_synthase-like_b-brl"/>
</dbReference>
<feature type="transmembrane region" description="Helical" evidence="6">
    <location>
        <begin position="95"/>
        <end position="114"/>
    </location>
</feature>
<dbReference type="InterPro" id="IPR039261">
    <property type="entry name" value="FNR_nucleotide-bd"/>
</dbReference>
<dbReference type="PaxDb" id="35128-Thaps261641"/>
<dbReference type="SUPFAM" id="SSF52343">
    <property type="entry name" value="Ferredoxin reductase-like, C-terminal NADP-linked domain"/>
    <property type="match status" value="1"/>
</dbReference>
<dbReference type="HOGENOM" id="CLU_759915_0_0_1"/>
<dbReference type="InterPro" id="IPR013112">
    <property type="entry name" value="FAD-bd_8"/>
</dbReference>
<dbReference type="RefSeq" id="XP_002288167.1">
    <property type="nucleotide sequence ID" value="XM_002288131.1"/>
</dbReference>
<dbReference type="Pfam" id="PF08030">
    <property type="entry name" value="NAD_binding_6"/>
    <property type="match status" value="1"/>
</dbReference>
<dbReference type="PROSITE" id="PS51384">
    <property type="entry name" value="FAD_FR"/>
    <property type="match status" value="1"/>
</dbReference>
<dbReference type="AlphaFoldDB" id="B8BWW5"/>